<keyword evidence="1" id="KW-0812">Transmembrane</keyword>
<comment type="caution">
    <text evidence="2">The sequence shown here is derived from an EMBL/GenBank/DDBJ whole genome shotgun (WGS) entry which is preliminary data.</text>
</comment>
<dbReference type="EMBL" id="CAJJDP010000070">
    <property type="protein sequence ID" value="CAD8178535.1"/>
    <property type="molecule type" value="Genomic_DNA"/>
</dbReference>
<keyword evidence="1" id="KW-0472">Membrane</keyword>
<feature type="transmembrane region" description="Helical" evidence="1">
    <location>
        <begin position="157"/>
        <end position="173"/>
    </location>
</feature>
<evidence type="ECO:0008006" key="4">
    <source>
        <dbReference type="Google" id="ProtNLM"/>
    </source>
</evidence>
<evidence type="ECO:0000313" key="2">
    <source>
        <dbReference type="EMBL" id="CAD8178535.1"/>
    </source>
</evidence>
<protein>
    <recommendedName>
        <fullName evidence="4">Transmembrane protein</fullName>
    </recommendedName>
</protein>
<evidence type="ECO:0000256" key="1">
    <source>
        <dbReference type="SAM" id="Phobius"/>
    </source>
</evidence>
<name>A0A8S1VR11_PAROT</name>
<accession>A0A8S1VR11</accession>
<feature type="transmembrane region" description="Helical" evidence="1">
    <location>
        <begin position="56"/>
        <end position="76"/>
    </location>
</feature>
<reference evidence="2" key="1">
    <citation type="submission" date="2021-01" db="EMBL/GenBank/DDBJ databases">
        <authorList>
            <consortium name="Genoscope - CEA"/>
            <person name="William W."/>
        </authorList>
    </citation>
    <scope>NUCLEOTIDE SEQUENCE</scope>
</reference>
<feature type="transmembrane region" description="Helical" evidence="1">
    <location>
        <begin position="109"/>
        <end position="127"/>
    </location>
</feature>
<keyword evidence="3" id="KW-1185">Reference proteome</keyword>
<evidence type="ECO:0000313" key="3">
    <source>
        <dbReference type="Proteomes" id="UP000683925"/>
    </source>
</evidence>
<keyword evidence="1" id="KW-1133">Transmembrane helix</keyword>
<dbReference type="OMA" id="DFHDING"/>
<proteinExistence type="predicted"/>
<gene>
    <name evidence="2" type="ORF">POCTA_138.1.T0710108</name>
</gene>
<organism evidence="2 3">
    <name type="scientific">Paramecium octaurelia</name>
    <dbReference type="NCBI Taxonomy" id="43137"/>
    <lineage>
        <taxon>Eukaryota</taxon>
        <taxon>Sar</taxon>
        <taxon>Alveolata</taxon>
        <taxon>Ciliophora</taxon>
        <taxon>Intramacronucleata</taxon>
        <taxon>Oligohymenophorea</taxon>
        <taxon>Peniculida</taxon>
        <taxon>Parameciidae</taxon>
        <taxon>Paramecium</taxon>
    </lineage>
</organism>
<feature type="transmembrane region" description="Helical" evidence="1">
    <location>
        <begin position="23"/>
        <end position="44"/>
    </location>
</feature>
<sequence length="642" mass="76429">MNSLTLRFNDQEFERHYKLSRQILLNQSFFQQKILLMILLILQVADNALSESWVELIYNTIGLMIILLSHYFRFYLQEFQELCILITILIYNIQQPIDLLLRGRLINNYFSNGYFISLATLGVISPMDFLKKLSIAIIILIVHLISSIQNDLSWRQLIIYIISDVIIVYYFYISEKESRITYIGIKNKNIIEEHFYKEMDLQSFIVHYNNQQNSFNLIEQNQNKEINEETQFNFIQLIRKIRVMVGYQGTKLSEFYSQEQLNICRKLNLEQFLFYLFTNEEKLQYLIYNKSKTQFYQLIGLIDSDVNHIKIIKTFDTEPCVIILIKQNKKEAQKQQIKLKLKIANKLIDQASQTVQQQLRLSLIYLKQLLNNQMTHQISLHKFDINSLMKLINSKAIKVYNDLNNISDFHDINGKFNKIESTQFNIEKVIQESIMIIKYYNSKQQLTLNFLSKLKQKWIYSDQKKLKQLILNVLFFLSKTCTNIKINLIEDNCNQEINVNETILLIDIQFQGLALTQDKLNNFPIINPQNIEELKHNNSKQLELEIPIALMIVRQLGPFNQIKFKQGTKNQTNFIRFYLFQELQEFNLIPIISLHPKEYLITHQKFVKKQSQTYKILDLPNKTIEIQMNTFRNLNDKMITRF</sequence>
<dbReference type="Proteomes" id="UP000683925">
    <property type="component" value="Unassembled WGS sequence"/>
</dbReference>
<feature type="transmembrane region" description="Helical" evidence="1">
    <location>
        <begin position="133"/>
        <end position="150"/>
    </location>
</feature>
<dbReference type="AlphaFoldDB" id="A0A8S1VR11"/>
<dbReference type="OrthoDB" id="301101at2759"/>